<reference evidence="1" key="1">
    <citation type="submission" date="2013-11" db="EMBL/GenBank/DDBJ databases">
        <authorList>
            <person name="Sternberg P."/>
            <person name="Dillman A."/>
            <person name="Macchietto M."/>
        </authorList>
    </citation>
    <scope>NUCLEOTIDE SEQUENCE</scope>
    <source>
        <strain evidence="1">ALL</strain>
    </source>
</reference>
<evidence type="ECO:0000313" key="1">
    <source>
        <dbReference type="EMBL" id="TKR81495.1"/>
    </source>
</evidence>
<reference evidence="1" key="3">
    <citation type="journal article" date="2019" name="G3 (Bethesda)">
        <title>Hybrid Assembly of the Genome of the Entomopathogenic Nematode Steinernema carpocapsae Identifies the X-Chromosome.</title>
        <authorList>
            <person name="Serra L."/>
            <person name="Macchietto M."/>
            <person name="Macias-Munoz A."/>
            <person name="McGill C.J."/>
            <person name="Rodriguez I.M."/>
            <person name="Rodriguez B."/>
            <person name="Murad R."/>
            <person name="Mortazavi A."/>
        </authorList>
    </citation>
    <scope>NUCLEOTIDE SEQUENCE</scope>
    <source>
        <strain evidence="1">ALL</strain>
    </source>
</reference>
<protein>
    <submittedName>
        <fullName evidence="1">Uncharacterized protein</fullName>
    </submittedName>
</protein>
<name>A0A4V6A316_STECR</name>
<gene>
    <name evidence="1" type="ORF">L596_015357</name>
</gene>
<reference evidence="1" key="2">
    <citation type="journal article" date="2015" name="Genome Biol.">
        <title>Comparative genomics of Steinernema reveals deeply conserved gene regulatory networks.</title>
        <authorList>
            <person name="Dillman A.R."/>
            <person name="Macchietto M."/>
            <person name="Porter C.F."/>
            <person name="Rogers A."/>
            <person name="Williams B."/>
            <person name="Antoshechkin I."/>
            <person name="Lee M.M."/>
            <person name="Goodwin Z."/>
            <person name="Lu X."/>
            <person name="Lewis E.E."/>
            <person name="Goodrich-Blair H."/>
            <person name="Stock S.P."/>
            <person name="Adams B.J."/>
            <person name="Sternberg P.W."/>
            <person name="Mortazavi A."/>
        </authorList>
    </citation>
    <scope>NUCLEOTIDE SEQUENCE [LARGE SCALE GENOMIC DNA]</scope>
    <source>
        <strain evidence="1">ALL</strain>
    </source>
</reference>
<organism evidence="1">
    <name type="scientific">Steinernema carpocapsae</name>
    <name type="common">Entomopathogenic nematode</name>
    <dbReference type="NCBI Taxonomy" id="34508"/>
    <lineage>
        <taxon>Eukaryota</taxon>
        <taxon>Metazoa</taxon>
        <taxon>Ecdysozoa</taxon>
        <taxon>Nematoda</taxon>
        <taxon>Chromadorea</taxon>
        <taxon>Rhabditida</taxon>
        <taxon>Tylenchina</taxon>
        <taxon>Panagrolaimomorpha</taxon>
        <taxon>Strongyloidoidea</taxon>
        <taxon>Steinernematidae</taxon>
        <taxon>Steinernema</taxon>
    </lineage>
</organism>
<proteinExistence type="predicted"/>
<comment type="caution">
    <text evidence="1">The sequence shown here is derived from an EMBL/GenBank/DDBJ whole genome shotgun (WGS) entry which is preliminary data.</text>
</comment>
<sequence length="68" mass="7936">MNKPPKIVHRVLYKALVEYKVVEEWIRRRRDDRRALMSPQWCAVATPDGQRKTTRGAIRVKGFGLCAL</sequence>
<dbReference type="AlphaFoldDB" id="A0A4V6A316"/>
<dbReference type="EMBL" id="AZBU02000004">
    <property type="protein sequence ID" value="TKR81495.1"/>
    <property type="molecule type" value="Genomic_DNA"/>
</dbReference>
<accession>A0A4V6A316</accession>